<sequence length="119" mass="13867">MTVEADLRTQGKKVQQNFALASRMMNENELQMATDELQFARTELLRYKENLDQFDGAKIGLTGLIFRHPYHVPEEFKQIVVAMEAKYHQLDKKLAKITEKQNNLENRAQAREKKSGKEN</sequence>
<gene>
    <name evidence="2" type="ORF">ACFO26_00655</name>
</gene>
<comment type="caution">
    <text evidence="2">The sequence shown here is derived from an EMBL/GenBank/DDBJ whole genome shotgun (WGS) entry which is preliminary data.</text>
</comment>
<dbReference type="Proteomes" id="UP001595987">
    <property type="component" value="Unassembled WGS sequence"/>
</dbReference>
<reference evidence="3" key="1">
    <citation type="journal article" date="2019" name="Int. J. Syst. Evol. Microbiol.">
        <title>The Global Catalogue of Microorganisms (GCM) 10K type strain sequencing project: providing services to taxonomists for standard genome sequencing and annotation.</title>
        <authorList>
            <consortium name="The Broad Institute Genomics Platform"/>
            <consortium name="The Broad Institute Genome Sequencing Center for Infectious Disease"/>
            <person name="Wu L."/>
            <person name="Ma J."/>
        </authorList>
    </citation>
    <scope>NUCLEOTIDE SEQUENCE [LARGE SCALE GENOMIC DNA]</scope>
    <source>
        <strain evidence="3">CCUG 63287</strain>
    </source>
</reference>
<dbReference type="EMBL" id="JBHSGD010000001">
    <property type="protein sequence ID" value="MFC4651419.1"/>
    <property type="molecule type" value="Genomic_DNA"/>
</dbReference>
<accession>A0ABV9J9V2</accession>
<name>A0ABV9J9V2_9LACT</name>
<keyword evidence="3" id="KW-1185">Reference proteome</keyword>
<evidence type="ECO:0000313" key="3">
    <source>
        <dbReference type="Proteomes" id="UP001595987"/>
    </source>
</evidence>
<proteinExistence type="predicted"/>
<evidence type="ECO:0000313" key="2">
    <source>
        <dbReference type="EMBL" id="MFC4651419.1"/>
    </source>
</evidence>
<protein>
    <submittedName>
        <fullName evidence="2">Uncharacterized protein</fullName>
    </submittedName>
</protein>
<evidence type="ECO:0000256" key="1">
    <source>
        <dbReference type="SAM" id="MobiDB-lite"/>
    </source>
</evidence>
<feature type="region of interest" description="Disordered" evidence="1">
    <location>
        <begin position="98"/>
        <end position="119"/>
    </location>
</feature>
<feature type="compositionally biased region" description="Basic and acidic residues" evidence="1">
    <location>
        <begin position="108"/>
        <end position="119"/>
    </location>
</feature>
<organism evidence="2 3">
    <name type="scientific">Lactococcus nasutitermitis</name>
    <dbReference type="NCBI Taxonomy" id="1652957"/>
    <lineage>
        <taxon>Bacteria</taxon>
        <taxon>Bacillati</taxon>
        <taxon>Bacillota</taxon>
        <taxon>Bacilli</taxon>
        <taxon>Lactobacillales</taxon>
        <taxon>Streptococcaceae</taxon>
        <taxon>Lactococcus</taxon>
    </lineage>
</organism>
<dbReference type="RefSeq" id="WP_213534461.1">
    <property type="nucleotide sequence ID" value="NZ_BOVQ01000003.1"/>
</dbReference>